<protein>
    <submittedName>
        <fullName evidence="1">Uncharacterized protein</fullName>
    </submittedName>
</protein>
<gene>
    <name evidence="1" type="ORF">CUNI_LOCUS8965</name>
</gene>
<evidence type="ECO:0000313" key="1">
    <source>
        <dbReference type="EMBL" id="CAG5123407.1"/>
    </source>
</evidence>
<accession>A0A8S3Z1S7</accession>
<proteinExistence type="predicted"/>
<feature type="non-terminal residue" evidence="1">
    <location>
        <position position="1"/>
    </location>
</feature>
<dbReference type="EMBL" id="CAJHNH020001515">
    <property type="protein sequence ID" value="CAG5123407.1"/>
    <property type="molecule type" value="Genomic_DNA"/>
</dbReference>
<sequence>NRVGLGEPAGEQDLLFPVAGANVRSALQGSGLLRCFCPQPEVLLGKGRNWERDDTEDHK</sequence>
<dbReference type="AlphaFoldDB" id="A0A8S3Z1S7"/>
<evidence type="ECO:0000313" key="2">
    <source>
        <dbReference type="Proteomes" id="UP000678393"/>
    </source>
</evidence>
<keyword evidence="2" id="KW-1185">Reference proteome</keyword>
<comment type="caution">
    <text evidence="1">The sequence shown here is derived from an EMBL/GenBank/DDBJ whole genome shotgun (WGS) entry which is preliminary data.</text>
</comment>
<reference evidence="1" key="1">
    <citation type="submission" date="2021-04" db="EMBL/GenBank/DDBJ databases">
        <authorList>
            <consortium name="Molecular Ecology Group"/>
        </authorList>
    </citation>
    <scope>NUCLEOTIDE SEQUENCE</scope>
</reference>
<organism evidence="1 2">
    <name type="scientific">Candidula unifasciata</name>
    <dbReference type="NCBI Taxonomy" id="100452"/>
    <lineage>
        <taxon>Eukaryota</taxon>
        <taxon>Metazoa</taxon>
        <taxon>Spiralia</taxon>
        <taxon>Lophotrochozoa</taxon>
        <taxon>Mollusca</taxon>
        <taxon>Gastropoda</taxon>
        <taxon>Heterobranchia</taxon>
        <taxon>Euthyneura</taxon>
        <taxon>Panpulmonata</taxon>
        <taxon>Eupulmonata</taxon>
        <taxon>Stylommatophora</taxon>
        <taxon>Helicina</taxon>
        <taxon>Helicoidea</taxon>
        <taxon>Geomitridae</taxon>
        <taxon>Candidula</taxon>
    </lineage>
</organism>
<name>A0A8S3Z1S7_9EUPU</name>
<feature type="non-terminal residue" evidence="1">
    <location>
        <position position="59"/>
    </location>
</feature>
<dbReference type="Proteomes" id="UP000678393">
    <property type="component" value="Unassembled WGS sequence"/>
</dbReference>